<protein>
    <recommendedName>
        <fullName evidence="7">Integrator complex subunit 4</fullName>
    </recommendedName>
</protein>
<dbReference type="Proteomes" id="UP000594454">
    <property type="component" value="Chromosome 6"/>
</dbReference>
<proteinExistence type="predicted"/>
<organism evidence="5 6">
    <name type="scientific">Hermetia illucens</name>
    <name type="common">Black soldier fly</name>
    <dbReference type="NCBI Taxonomy" id="343691"/>
    <lineage>
        <taxon>Eukaryota</taxon>
        <taxon>Metazoa</taxon>
        <taxon>Ecdysozoa</taxon>
        <taxon>Arthropoda</taxon>
        <taxon>Hexapoda</taxon>
        <taxon>Insecta</taxon>
        <taxon>Pterygota</taxon>
        <taxon>Neoptera</taxon>
        <taxon>Endopterygota</taxon>
        <taxon>Diptera</taxon>
        <taxon>Brachycera</taxon>
        <taxon>Stratiomyomorpha</taxon>
        <taxon>Stratiomyidae</taxon>
        <taxon>Hermetiinae</taxon>
        <taxon>Hermetia</taxon>
    </lineage>
</organism>
<comment type="subcellular location">
    <subcellularLocation>
        <location evidence="1">Nucleus</location>
    </subcellularLocation>
</comment>
<accession>A0A7R8V4E7</accession>
<dbReference type="InterPro" id="IPR056235">
    <property type="entry name" value="INTS4_8HBD"/>
</dbReference>
<dbReference type="OrthoDB" id="18190at2759"/>
<dbReference type="InterPro" id="IPR057412">
    <property type="entry name" value="INTS4_C"/>
</dbReference>
<gene>
    <name evidence="5" type="ORF">HERILL_LOCUS14270</name>
</gene>
<dbReference type="InterPro" id="IPR011989">
    <property type="entry name" value="ARM-like"/>
</dbReference>
<evidence type="ECO:0000259" key="3">
    <source>
        <dbReference type="Pfam" id="PF24493"/>
    </source>
</evidence>
<dbReference type="Gene3D" id="1.25.10.10">
    <property type="entry name" value="Leucine-rich Repeat Variant"/>
    <property type="match status" value="1"/>
</dbReference>
<dbReference type="Pfam" id="PF25458">
    <property type="entry name" value="INTS4_C"/>
    <property type="match status" value="1"/>
</dbReference>
<evidence type="ECO:0000313" key="6">
    <source>
        <dbReference type="Proteomes" id="UP000594454"/>
    </source>
</evidence>
<dbReference type="FunCoup" id="A0A7R8V4E7">
    <property type="interactions" value="2354"/>
</dbReference>
<dbReference type="InterPro" id="IPR016024">
    <property type="entry name" value="ARM-type_fold"/>
</dbReference>
<keyword evidence="2" id="KW-0539">Nucleus</keyword>
<evidence type="ECO:0000259" key="4">
    <source>
        <dbReference type="Pfam" id="PF25458"/>
    </source>
</evidence>
<dbReference type="AlphaFoldDB" id="A0A7R8V4E7"/>
<name>A0A7R8V4E7_HERIL</name>
<dbReference type="Pfam" id="PF24493">
    <property type="entry name" value="INTS4_8HBD"/>
    <property type="match status" value="1"/>
</dbReference>
<dbReference type="PANTHER" id="PTHR20938">
    <property type="entry name" value="INTEGRATOR COMPLEX SUBUNIT 4"/>
    <property type="match status" value="1"/>
</dbReference>
<dbReference type="GO" id="GO:0016180">
    <property type="term" value="P:snRNA processing"/>
    <property type="evidence" value="ECO:0007669"/>
    <property type="project" value="TreeGrafter"/>
</dbReference>
<feature type="domain" description="Integrator complex subunit 4/Protein SIEL C-terminal Ig-like" evidence="4">
    <location>
        <begin position="805"/>
        <end position="928"/>
    </location>
</feature>
<sequence>MALALKRHASEPTQTLQIAANRPFKKLRISTKRSTSSSTVEPFSTLLENATNSNEALQILIRISESLKYDEHDHSDVLKKIIEHFRKEQESAVRVKILSLFSEFAIDGKVEGSVLIDEMLLLLKNEVSMKVVSQALYSMYKIGLSQQLPTTHVAKMVFYAQNQLTSYSHNVQRHSLLLLGAYASLTEAEKETMSLVGKYTDSQDSRVRAQAFRSILTLGSRGVPLLPVLFSRASAALNDDYECVRKEALQLVSELGIKHPDYMTTVSDADTEIRLIDAAFGKVCSALCDLSMQVRTQAAELLGGMSQVGDEFLHQTLDKKLMSNLRRKKSLHERSSEHFASGEWSTGKKWADDAPKEQLESNSVSLIASGACGALVHGLEDEFLEVRTASVDSMCRLALYNPAFAVTSLDFLVDMFNDEIESVRLKAIYSLTAISKHIVLREDQLEIMLSSLEDYSVEVREGLHLMLGACKVSTQNCLTLVVQKVLDVLSKYPQDKFSAYGCMQRVGQKHPELCMSLTPQLLQDHPFFDSAEKDVEDPSYICILIMLFNAAEHMTPMISLFPETTIKHYAYLRDTMPNLVPHLPVGGNSRPLTLTGSTGSRQFLETILNNIQAAYSAPKARYALLKAAQDNLDRLAEIDPIMSGTANFTVTYLGAQLLIEQLQSGISQQHARSPSKESLNQLMKKCLKLQNIFSGLTLDDLLLVKQISLRASALHLVFVVKDRSQSALGPCQLLLHIASDISNFLHVNANMKPDAFTTSLLTQLINLSDPKPGRVFREILPIVQNASPIITPQINVNIKMCTARILDPSPNVSMDNVLKVTAGLIAALPFFAEIESLQESQRQDLRLKIKYPDQNVHTVVPRIRDLKRIMTEDGEEETNWRLRTTVLLSHTVWTEASHVEITLCLSVRPGTELELCKPAKILFAPKPVKRGI</sequence>
<dbReference type="OMA" id="GNRHPDY"/>
<evidence type="ECO:0000256" key="2">
    <source>
        <dbReference type="ARBA" id="ARBA00023242"/>
    </source>
</evidence>
<dbReference type="GO" id="GO:0032039">
    <property type="term" value="C:integrator complex"/>
    <property type="evidence" value="ECO:0007669"/>
    <property type="project" value="TreeGrafter"/>
</dbReference>
<reference evidence="5 6" key="1">
    <citation type="submission" date="2020-11" db="EMBL/GenBank/DDBJ databases">
        <authorList>
            <person name="Wallbank WR R."/>
            <person name="Pardo Diaz C."/>
            <person name="Kozak K."/>
            <person name="Martin S."/>
            <person name="Jiggins C."/>
            <person name="Moest M."/>
            <person name="Warren A I."/>
            <person name="Generalovic N T."/>
            <person name="Byers J.R.P. K."/>
            <person name="Montejo-Kovacevich G."/>
            <person name="Yen C E."/>
        </authorList>
    </citation>
    <scope>NUCLEOTIDE SEQUENCE [LARGE SCALE GENOMIC DNA]</scope>
</reference>
<keyword evidence="6" id="KW-1185">Reference proteome</keyword>
<dbReference type="InParanoid" id="A0A7R8V4E7"/>
<dbReference type="EMBL" id="LR899014">
    <property type="protein sequence ID" value="CAD7091872.1"/>
    <property type="molecule type" value="Genomic_DNA"/>
</dbReference>
<dbReference type="PANTHER" id="PTHR20938:SF0">
    <property type="entry name" value="INTEGRATOR COMPLEX SUBUNIT 4"/>
    <property type="match status" value="1"/>
</dbReference>
<evidence type="ECO:0000256" key="1">
    <source>
        <dbReference type="ARBA" id="ARBA00004123"/>
    </source>
</evidence>
<evidence type="ECO:0000313" key="5">
    <source>
        <dbReference type="EMBL" id="CAD7091872.1"/>
    </source>
</evidence>
<evidence type="ECO:0008006" key="7">
    <source>
        <dbReference type="Google" id="ProtNLM"/>
    </source>
</evidence>
<dbReference type="FunFam" id="1.25.10.10:FF:000728">
    <property type="entry name" value="Blast:Integrator complex subunit 4"/>
    <property type="match status" value="1"/>
</dbReference>
<dbReference type="SUPFAM" id="SSF48371">
    <property type="entry name" value="ARM repeat"/>
    <property type="match status" value="1"/>
</dbReference>
<feature type="domain" description="INTS4 8 helical bundle" evidence="3">
    <location>
        <begin position="601"/>
        <end position="794"/>
    </location>
</feature>